<comment type="caution">
    <text evidence="2">The sequence shown here is derived from an EMBL/GenBank/DDBJ whole genome shotgun (WGS) entry which is preliminary data.</text>
</comment>
<dbReference type="EMBL" id="VYKI01000025">
    <property type="protein sequence ID" value="KAA8995126.1"/>
    <property type="molecule type" value="Genomic_DNA"/>
</dbReference>
<dbReference type="Proteomes" id="UP000326367">
    <property type="component" value="Unassembled WGS sequence"/>
</dbReference>
<dbReference type="PROSITE" id="PS51257">
    <property type="entry name" value="PROKAR_LIPOPROTEIN"/>
    <property type="match status" value="1"/>
</dbReference>
<organism evidence="2 3">
    <name type="scientific">Stenotrophomonas cyclobalanopsidis</name>
    <dbReference type="NCBI Taxonomy" id="2771362"/>
    <lineage>
        <taxon>Bacteria</taxon>
        <taxon>Pseudomonadati</taxon>
        <taxon>Pseudomonadota</taxon>
        <taxon>Gammaproteobacteria</taxon>
        <taxon>Lysobacterales</taxon>
        <taxon>Lysobacteraceae</taxon>
        <taxon>Stenotrophomonas</taxon>
    </lineage>
</organism>
<evidence type="ECO:0000256" key="1">
    <source>
        <dbReference type="SAM" id="SignalP"/>
    </source>
</evidence>
<evidence type="ECO:0000313" key="2">
    <source>
        <dbReference type="EMBL" id="KAA8995126.1"/>
    </source>
</evidence>
<evidence type="ECO:0008006" key="4">
    <source>
        <dbReference type="Google" id="ProtNLM"/>
    </source>
</evidence>
<proteinExistence type="predicted"/>
<evidence type="ECO:0000313" key="3">
    <source>
        <dbReference type="Proteomes" id="UP000326367"/>
    </source>
</evidence>
<keyword evidence="3" id="KW-1185">Reference proteome</keyword>
<accession>A0ABQ6SXV6</accession>
<keyword evidence="1" id="KW-0732">Signal</keyword>
<protein>
    <recommendedName>
        <fullName evidence="4">DUF4426 domain-containing protein</fullName>
    </recommendedName>
</protein>
<reference evidence="2 3" key="1">
    <citation type="journal article" date="2020" name="Antonie Van Leeuwenhoek">
        <title>Stenotrophomonas cyclobalanopsidis sp. nov., isolated from the leaf spot disease of Cyclobalanopsis patelliformis.</title>
        <authorList>
            <person name="Bian D.R."/>
            <person name="Xue H."/>
            <person name="Piao C.G."/>
            <person name="Li Y."/>
        </authorList>
    </citation>
    <scope>NUCLEOTIDE SEQUENCE [LARGE SCALE GENOMIC DNA]</scope>
    <source>
        <strain evidence="2 3">TPQG1-4</strain>
    </source>
</reference>
<sequence length="154" mass="16961">MYRPTLLAALLAPLLLTTGCAHRLAAAPPPMPGYIGNYEAVRAAQDDPARGISGIFAMTVQAIGSDDGRIYLNSERDYRHPLNITLNMDSALRPGLESALGLKLDHLQNRRLLVRGTARQVRIDFINGNGQPSGRYYYQTQISVSDPRQVRFAP</sequence>
<feature type="signal peptide" evidence="1">
    <location>
        <begin position="1"/>
        <end position="23"/>
    </location>
</feature>
<name>A0ABQ6SXV6_9GAMM</name>
<gene>
    <name evidence="2" type="ORF">FJU31_15740</name>
</gene>
<feature type="chain" id="PRO_5046378794" description="DUF4426 domain-containing protein" evidence="1">
    <location>
        <begin position="24"/>
        <end position="154"/>
    </location>
</feature>
<dbReference type="RefSeq" id="WP_150455567.1">
    <property type="nucleotide sequence ID" value="NZ_VYKI01000025.1"/>
</dbReference>